<protein>
    <submittedName>
        <fullName evidence="7">Zinc ABC transporter substrate-binding protein</fullName>
    </submittedName>
</protein>
<dbReference type="InterPro" id="IPR006127">
    <property type="entry name" value="ZnuA-like"/>
</dbReference>
<dbReference type="GeneID" id="35767849"/>
<evidence type="ECO:0000256" key="5">
    <source>
        <dbReference type="SAM" id="Coils"/>
    </source>
</evidence>
<dbReference type="AlphaFoldDB" id="A0A0X8FG47"/>
<evidence type="ECO:0000256" key="4">
    <source>
        <dbReference type="RuleBase" id="RU003512"/>
    </source>
</evidence>
<dbReference type="GO" id="GO:0007155">
    <property type="term" value="P:cell adhesion"/>
    <property type="evidence" value="ECO:0007669"/>
    <property type="project" value="InterPro"/>
</dbReference>
<evidence type="ECO:0000313" key="7">
    <source>
        <dbReference type="EMBL" id="QPS02389.1"/>
    </source>
</evidence>
<dbReference type="Pfam" id="PF01297">
    <property type="entry name" value="ZnuA"/>
    <property type="match status" value="1"/>
</dbReference>
<dbReference type="GO" id="GO:0046872">
    <property type="term" value="F:metal ion binding"/>
    <property type="evidence" value="ECO:0007669"/>
    <property type="project" value="InterPro"/>
</dbReference>
<dbReference type="RefSeq" id="WP_060779039.1">
    <property type="nucleotide sequence ID" value="NZ_CAJHLF010000001.1"/>
</dbReference>
<comment type="similarity">
    <text evidence="1 4">Belongs to the bacterial solute-binding protein 9 family.</text>
</comment>
<dbReference type="PRINTS" id="PR00690">
    <property type="entry name" value="ADHESNFAMILY"/>
</dbReference>
<dbReference type="SUPFAM" id="SSF53807">
    <property type="entry name" value="Helical backbone' metal receptor"/>
    <property type="match status" value="1"/>
</dbReference>
<dbReference type="PANTHER" id="PTHR42953:SF3">
    <property type="entry name" value="HIGH-AFFINITY ZINC UPTAKE SYSTEM PROTEIN ZNUA"/>
    <property type="match status" value="1"/>
</dbReference>
<evidence type="ECO:0000313" key="6">
    <source>
        <dbReference type="EMBL" id="MCY3053291.1"/>
    </source>
</evidence>
<evidence type="ECO:0000256" key="3">
    <source>
        <dbReference type="ARBA" id="ARBA00022729"/>
    </source>
</evidence>
<dbReference type="Proteomes" id="UP001069145">
    <property type="component" value="Unassembled WGS sequence"/>
</dbReference>
<evidence type="ECO:0000256" key="2">
    <source>
        <dbReference type="ARBA" id="ARBA00022448"/>
    </source>
</evidence>
<evidence type="ECO:0000256" key="1">
    <source>
        <dbReference type="ARBA" id="ARBA00011028"/>
    </source>
</evidence>
<accession>A0A0X8FG47</accession>
<dbReference type="PRINTS" id="PR00691">
    <property type="entry name" value="ADHESINB"/>
</dbReference>
<dbReference type="EMBL" id="JAOTML010000004">
    <property type="protein sequence ID" value="MCY3053291.1"/>
    <property type="molecule type" value="Genomic_DNA"/>
</dbReference>
<dbReference type="InterPro" id="IPR050492">
    <property type="entry name" value="Bact_metal-bind_prot9"/>
</dbReference>
<reference evidence="7 8" key="1">
    <citation type="submission" date="2020-12" db="EMBL/GenBank/DDBJ databases">
        <title>FDA dAtabase for Regulatory Grade micrObial Sequences (FDA-ARGOS): Supporting development and validation of Infectious Disease Dx tests.</title>
        <authorList>
            <person name="Sproer C."/>
            <person name="Gronow S."/>
            <person name="Severitt S."/>
            <person name="Schroder I."/>
            <person name="Tallon L."/>
            <person name="Sadzewicz L."/>
            <person name="Zhao X."/>
            <person name="Boylan J."/>
            <person name="Ott S."/>
            <person name="Bowen H."/>
            <person name="Vavikolanu K."/>
            <person name="Mehta A."/>
            <person name="Aluvathingal J."/>
            <person name="Nadendla S."/>
            <person name="Lowell S."/>
            <person name="Myers T."/>
            <person name="Yan Y."/>
            <person name="Sichtig H."/>
        </authorList>
    </citation>
    <scope>NUCLEOTIDE SEQUENCE [LARGE SCALE GENOMIC DNA]</scope>
    <source>
        <strain evidence="7 8">FDAARGOS_911</strain>
    </source>
</reference>
<dbReference type="KEGG" id="aun:AWM73_01115"/>
<feature type="coiled-coil region" evidence="5">
    <location>
        <begin position="161"/>
        <end position="192"/>
    </location>
</feature>
<keyword evidence="5" id="KW-0175">Coiled coil</keyword>
<dbReference type="InterPro" id="IPR006128">
    <property type="entry name" value="Lipoprotein_PsaA-like"/>
</dbReference>
<evidence type="ECO:0000313" key="8">
    <source>
        <dbReference type="Proteomes" id="UP000594771"/>
    </source>
</evidence>
<dbReference type="PANTHER" id="PTHR42953">
    <property type="entry name" value="HIGH-AFFINITY ZINC UPTAKE SYSTEM PROTEIN ZNUA-RELATED"/>
    <property type="match status" value="1"/>
</dbReference>
<gene>
    <name evidence="7" type="ORF">I6G68_08940</name>
    <name evidence="6" type="ORF">ODY43_04725</name>
</gene>
<organism evidence="7 8">
    <name type="scientific">Aerococcus urinae</name>
    <dbReference type="NCBI Taxonomy" id="1376"/>
    <lineage>
        <taxon>Bacteria</taxon>
        <taxon>Bacillati</taxon>
        <taxon>Bacillota</taxon>
        <taxon>Bacilli</taxon>
        <taxon>Lactobacillales</taxon>
        <taxon>Aerococcaceae</taxon>
        <taxon>Aerococcus</taxon>
    </lineage>
</organism>
<dbReference type="OrthoDB" id="9810636at2"/>
<dbReference type="EMBL" id="CP065662">
    <property type="protein sequence ID" value="QPS02389.1"/>
    <property type="molecule type" value="Genomic_DNA"/>
</dbReference>
<dbReference type="InterPro" id="IPR006129">
    <property type="entry name" value="AdhesinB"/>
</dbReference>
<keyword evidence="9" id="KW-1185">Reference proteome</keyword>
<sequence>MFLLALLVFTGACTKNTGDKEVKGLNIVTSFYPIYEMTRAVSGDLNTVQMIQSGAGIHSFEPSANDIAAIEKADVFVYHSRTLEGWAKNLKENLKDSPVKVIEGSEDLTLDKVPGLEDLDPGQEVDEKTLYDPHSWLDPVLVGQEVQSIAKQLSAIDPDHAAIYQKNADDYQAQAQELVDKYQDQFKELKQKTFVTQHTAFSYLANRFGLQQLGISGISPDQEPSAQQMAEIQDFVKTYQVKTIFVEPQVSTKIAEVISQATGAQLDTLSPLEADPKNDKGLLGNIEMNLQTLLKHLQEDKK</sequence>
<dbReference type="Proteomes" id="UP000594771">
    <property type="component" value="Chromosome"/>
</dbReference>
<name>A0A0X8FG47_9LACT</name>
<evidence type="ECO:0000313" key="9">
    <source>
        <dbReference type="Proteomes" id="UP001069145"/>
    </source>
</evidence>
<dbReference type="Gene3D" id="3.40.50.1980">
    <property type="entry name" value="Nitrogenase molybdenum iron protein domain"/>
    <property type="match status" value="2"/>
</dbReference>
<reference evidence="6" key="2">
    <citation type="submission" date="2022-09" db="EMBL/GenBank/DDBJ databases">
        <title>Aerococcus urinae taxonomy study.</title>
        <authorList>
            <person name="Christensen J."/>
            <person name="Senneby E."/>
        </authorList>
    </citation>
    <scope>NUCLEOTIDE SEQUENCE</scope>
    <source>
        <strain evidence="6">NLD-066-U95</strain>
    </source>
</reference>
<dbReference type="GO" id="GO:0030001">
    <property type="term" value="P:metal ion transport"/>
    <property type="evidence" value="ECO:0007669"/>
    <property type="project" value="InterPro"/>
</dbReference>
<proteinExistence type="inferred from homology"/>
<keyword evidence="3" id="KW-0732">Signal</keyword>
<keyword evidence="2 4" id="KW-0813">Transport</keyword>